<dbReference type="Gene3D" id="1.10.10.10">
    <property type="entry name" value="Winged helix-like DNA-binding domain superfamily/Winged helix DNA-binding domain"/>
    <property type="match status" value="1"/>
</dbReference>
<evidence type="ECO:0000313" key="5">
    <source>
        <dbReference type="EMBL" id="PWJ48321.1"/>
    </source>
</evidence>
<evidence type="ECO:0000256" key="2">
    <source>
        <dbReference type="ARBA" id="ARBA00023125"/>
    </source>
</evidence>
<evidence type="ECO:0000313" key="6">
    <source>
        <dbReference type="Proteomes" id="UP000245469"/>
    </source>
</evidence>
<reference evidence="5 6" key="1">
    <citation type="submission" date="2018-03" db="EMBL/GenBank/DDBJ databases">
        <title>Genomic Encyclopedia of Archaeal and Bacterial Type Strains, Phase II (KMG-II): from individual species to whole genera.</title>
        <authorList>
            <person name="Goeker M."/>
        </authorList>
    </citation>
    <scope>NUCLEOTIDE SEQUENCE [LARGE SCALE GENOMIC DNA]</scope>
    <source>
        <strain evidence="5 6">DSM 44889</strain>
    </source>
</reference>
<gene>
    <name evidence="5" type="ORF">BXY45_13146</name>
</gene>
<protein>
    <submittedName>
        <fullName evidence="5">DNA-binding GntR family transcriptional regulator</fullName>
    </submittedName>
</protein>
<keyword evidence="3" id="KW-0804">Transcription</keyword>
<evidence type="ECO:0000259" key="4">
    <source>
        <dbReference type="PROSITE" id="PS50949"/>
    </source>
</evidence>
<keyword evidence="6" id="KW-1185">Reference proteome</keyword>
<evidence type="ECO:0000256" key="3">
    <source>
        <dbReference type="ARBA" id="ARBA00023163"/>
    </source>
</evidence>
<evidence type="ECO:0000256" key="1">
    <source>
        <dbReference type="ARBA" id="ARBA00023015"/>
    </source>
</evidence>
<dbReference type="InterPro" id="IPR000524">
    <property type="entry name" value="Tscrpt_reg_HTH_GntR"/>
</dbReference>
<dbReference type="GO" id="GO:0003700">
    <property type="term" value="F:DNA-binding transcription factor activity"/>
    <property type="evidence" value="ECO:0007669"/>
    <property type="project" value="InterPro"/>
</dbReference>
<dbReference type="SMART" id="SM00345">
    <property type="entry name" value="HTH_GNTR"/>
    <property type="match status" value="1"/>
</dbReference>
<dbReference type="Pfam" id="PF07729">
    <property type="entry name" value="FCD"/>
    <property type="match status" value="1"/>
</dbReference>
<dbReference type="InterPro" id="IPR036388">
    <property type="entry name" value="WH-like_DNA-bd_sf"/>
</dbReference>
<organism evidence="5 6">
    <name type="scientific">Quadrisphaera granulorum</name>
    <dbReference type="NCBI Taxonomy" id="317664"/>
    <lineage>
        <taxon>Bacteria</taxon>
        <taxon>Bacillati</taxon>
        <taxon>Actinomycetota</taxon>
        <taxon>Actinomycetes</taxon>
        <taxon>Kineosporiales</taxon>
        <taxon>Kineosporiaceae</taxon>
        <taxon>Quadrisphaera</taxon>
    </lineage>
</organism>
<dbReference type="PANTHER" id="PTHR43537">
    <property type="entry name" value="TRANSCRIPTIONAL REGULATOR, GNTR FAMILY"/>
    <property type="match status" value="1"/>
</dbReference>
<dbReference type="PANTHER" id="PTHR43537:SF5">
    <property type="entry name" value="UXU OPERON TRANSCRIPTIONAL REGULATOR"/>
    <property type="match status" value="1"/>
</dbReference>
<dbReference type="EMBL" id="QGDQ01000031">
    <property type="protein sequence ID" value="PWJ48321.1"/>
    <property type="molecule type" value="Genomic_DNA"/>
</dbReference>
<keyword evidence="2 5" id="KW-0238">DNA-binding</keyword>
<dbReference type="SUPFAM" id="SSF48008">
    <property type="entry name" value="GntR ligand-binding domain-like"/>
    <property type="match status" value="1"/>
</dbReference>
<dbReference type="Gene3D" id="1.20.120.530">
    <property type="entry name" value="GntR ligand-binding domain-like"/>
    <property type="match status" value="1"/>
</dbReference>
<dbReference type="PROSITE" id="PS50949">
    <property type="entry name" value="HTH_GNTR"/>
    <property type="match status" value="1"/>
</dbReference>
<name>A0A315ZRZ2_9ACTN</name>
<dbReference type="InterPro" id="IPR008920">
    <property type="entry name" value="TF_FadR/GntR_C"/>
</dbReference>
<accession>A0A315ZRZ2</accession>
<dbReference type="Proteomes" id="UP000245469">
    <property type="component" value="Unassembled WGS sequence"/>
</dbReference>
<dbReference type="AlphaFoldDB" id="A0A315ZRZ2"/>
<comment type="caution">
    <text evidence="5">The sequence shown here is derived from an EMBL/GenBank/DDBJ whole genome shotgun (WGS) entry which is preliminary data.</text>
</comment>
<dbReference type="CDD" id="cd07377">
    <property type="entry name" value="WHTH_GntR"/>
    <property type="match status" value="1"/>
</dbReference>
<dbReference type="GO" id="GO:0003677">
    <property type="term" value="F:DNA binding"/>
    <property type="evidence" value="ECO:0007669"/>
    <property type="project" value="UniProtKB-KW"/>
</dbReference>
<dbReference type="Pfam" id="PF00392">
    <property type="entry name" value="GntR"/>
    <property type="match status" value="1"/>
</dbReference>
<keyword evidence="1" id="KW-0805">Transcription regulation</keyword>
<dbReference type="SUPFAM" id="SSF46785">
    <property type="entry name" value="Winged helix' DNA-binding domain"/>
    <property type="match status" value="1"/>
</dbReference>
<dbReference type="InterPro" id="IPR011711">
    <property type="entry name" value="GntR_C"/>
</dbReference>
<sequence>MAMTPAAPSLLADQVFVTLRDMIVNGHLPGGTRLRIRQIADEVGTSVMPVREAIRRLEEAGLAVSSPHRGAVVREVSKDELLHIYDIRILLETDAAERGARDATPQRVALMAEQLEHLRTAADRGDVDGTLDRDEDLLRVLYGSQPNRHLVELVEGLWRKCRIFKIFGAKTALAVGDDALWAYPARLVEAARRQDGQEAAAATRESLLSARGRIESFMGSTQTASDSPPVEHPA</sequence>
<dbReference type="SMART" id="SM00895">
    <property type="entry name" value="FCD"/>
    <property type="match status" value="1"/>
</dbReference>
<feature type="domain" description="HTH gntR-type" evidence="4">
    <location>
        <begin position="9"/>
        <end position="76"/>
    </location>
</feature>
<dbReference type="InterPro" id="IPR036390">
    <property type="entry name" value="WH_DNA-bd_sf"/>
</dbReference>
<proteinExistence type="predicted"/>